<reference evidence="1" key="1">
    <citation type="submission" date="2023-07" db="EMBL/GenBank/DDBJ databases">
        <title>Black Yeasts Isolated from many extreme environments.</title>
        <authorList>
            <person name="Coleine C."/>
            <person name="Stajich J.E."/>
            <person name="Selbmann L."/>
        </authorList>
    </citation>
    <scope>NUCLEOTIDE SEQUENCE</scope>
    <source>
        <strain evidence="1">CCFEE 5714</strain>
    </source>
</reference>
<dbReference type="EMBL" id="JAUTXU010000005">
    <property type="protein sequence ID" value="KAK3724392.1"/>
    <property type="molecule type" value="Genomic_DNA"/>
</dbReference>
<proteinExistence type="predicted"/>
<accession>A0ACC3NWF6</accession>
<evidence type="ECO:0000313" key="1">
    <source>
        <dbReference type="EMBL" id="KAK3724392.1"/>
    </source>
</evidence>
<evidence type="ECO:0000313" key="2">
    <source>
        <dbReference type="Proteomes" id="UP001281147"/>
    </source>
</evidence>
<name>A0ACC3NWF6_9PEZI</name>
<protein>
    <submittedName>
        <fullName evidence="1">Uncharacterized protein</fullName>
    </submittedName>
</protein>
<comment type="caution">
    <text evidence="1">The sequence shown here is derived from an EMBL/GenBank/DDBJ whole genome shotgun (WGS) entry which is preliminary data.</text>
</comment>
<dbReference type="Proteomes" id="UP001281147">
    <property type="component" value="Unassembled WGS sequence"/>
</dbReference>
<gene>
    <name evidence="1" type="ORF">LTR37_001016</name>
</gene>
<sequence length="272" mass="30038">MAKKKKKSKRASKANNDDPVMGTTPVNTTATDTGSANVPNFQANVTGPSALKVLSLVELLEPILAQLPTHDLLRAQKVCRTWKATIDKSRRLQQALFFAPAGKPLRANVLEKWAVGATSASAPKVLQNPLLTRFFHAFSTSRRANNDVSRAFFSPTASWRKMLISQPPVINLQRYITYDDDYMAQTGYTFCIGHQFSAQLVSRGVHEFSNSAGLKILDLVKYSNSGELMVTLFMENCKSWVDLGDEGLSAQMLQSLLPLSEGTEDRERGKQA</sequence>
<keyword evidence="2" id="KW-1185">Reference proteome</keyword>
<organism evidence="1 2">
    <name type="scientific">Vermiconidia calcicola</name>
    <dbReference type="NCBI Taxonomy" id="1690605"/>
    <lineage>
        <taxon>Eukaryota</taxon>
        <taxon>Fungi</taxon>
        <taxon>Dikarya</taxon>
        <taxon>Ascomycota</taxon>
        <taxon>Pezizomycotina</taxon>
        <taxon>Dothideomycetes</taxon>
        <taxon>Dothideomycetidae</taxon>
        <taxon>Mycosphaerellales</taxon>
        <taxon>Extremaceae</taxon>
        <taxon>Vermiconidia</taxon>
    </lineage>
</organism>